<gene>
    <name evidence="2" type="ORF">G7K_3698-t1</name>
</gene>
<dbReference type="EMBL" id="BACD03000023">
    <property type="protein sequence ID" value="GAO49549.1"/>
    <property type="molecule type" value="Genomic_DNA"/>
</dbReference>
<keyword evidence="3" id="KW-1185">Reference proteome</keyword>
<reference evidence="2 3" key="2">
    <citation type="journal article" date="2014" name="J. Gen. Appl. Microbiol.">
        <title>The early diverging ascomycetous budding yeast Saitoella complicata has three histone deacetylases belonging to the Clr6, Hos2, and Rpd3 lineages.</title>
        <authorList>
            <person name="Nishida H."/>
            <person name="Matsumoto T."/>
            <person name="Kondo S."/>
            <person name="Hamamoto M."/>
            <person name="Yoshikawa H."/>
        </authorList>
    </citation>
    <scope>NUCLEOTIDE SEQUENCE [LARGE SCALE GENOMIC DNA]</scope>
    <source>
        <strain evidence="2 3">NRRL Y-17804</strain>
    </source>
</reference>
<evidence type="ECO:0000313" key="3">
    <source>
        <dbReference type="Proteomes" id="UP000033140"/>
    </source>
</evidence>
<evidence type="ECO:0000313" key="2">
    <source>
        <dbReference type="EMBL" id="GAO49549.1"/>
    </source>
</evidence>
<reference evidence="2 3" key="1">
    <citation type="journal article" date="2011" name="J. Gen. Appl. Microbiol.">
        <title>Draft genome sequencing of the enigmatic yeast Saitoella complicata.</title>
        <authorList>
            <person name="Nishida H."/>
            <person name="Hamamoto M."/>
            <person name="Sugiyama J."/>
        </authorList>
    </citation>
    <scope>NUCLEOTIDE SEQUENCE [LARGE SCALE GENOMIC DNA]</scope>
    <source>
        <strain evidence="2 3">NRRL Y-17804</strain>
    </source>
</reference>
<name>A0A0E9NI77_SAICN</name>
<comment type="caution">
    <text evidence="2">The sequence shown here is derived from an EMBL/GenBank/DDBJ whole genome shotgun (WGS) entry which is preliminary data.</text>
</comment>
<protein>
    <submittedName>
        <fullName evidence="2">Uncharacterized protein</fullName>
    </submittedName>
</protein>
<dbReference type="AlphaFoldDB" id="A0A0E9NI77"/>
<feature type="compositionally biased region" description="Basic and acidic residues" evidence="1">
    <location>
        <begin position="50"/>
        <end position="72"/>
    </location>
</feature>
<evidence type="ECO:0000256" key="1">
    <source>
        <dbReference type="SAM" id="MobiDB-lite"/>
    </source>
</evidence>
<feature type="compositionally biased region" description="Acidic residues" evidence="1">
    <location>
        <begin position="38"/>
        <end position="49"/>
    </location>
</feature>
<sequence length="317" mass="35154">MLAFTSSAYSYYAVTAFTAFMGVVGPFEEDITVKMTDEETEVEYESDTGEDSKSDDSRETEVESISDSEKDSKLFDNRKGCSCGCLAHSLADHPAWLVVEDREESERLWALFSGAACEAEATGEDMVEILYTTKGGSELQDVLLNEVSSCSVPKEVAILEEVAVPVVVATPEKVVRSKKLKLTVETEYCTFKEAILPWSGQMDYDREIRRASEPEAEQMLVDAARLKAMYFAEKAEAAAKVAAVFETTQKTWNMLAQAAISKHCPKPSARLLPQGLRDEITSQAVKVKMDARRDARHSTINGFRKSVLSELKELLPK</sequence>
<organism evidence="2 3">
    <name type="scientific">Saitoella complicata (strain BCRC 22490 / CBS 7301 / JCM 7358 / NBRC 10748 / NRRL Y-17804)</name>
    <dbReference type="NCBI Taxonomy" id="698492"/>
    <lineage>
        <taxon>Eukaryota</taxon>
        <taxon>Fungi</taxon>
        <taxon>Dikarya</taxon>
        <taxon>Ascomycota</taxon>
        <taxon>Taphrinomycotina</taxon>
        <taxon>Taphrinomycotina incertae sedis</taxon>
        <taxon>Saitoella</taxon>
    </lineage>
</organism>
<feature type="region of interest" description="Disordered" evidence="1">
    <location>
        <begin position="35"/>
        <end position="72"/>
    </location>
</feature>
<accession>A0A0E9NI77</accession>
<reference evidence="2 3" key="3">
    <citation type="journal article" date="2015" name="Genome Announc.">
        <title>Draft Genome Sequence of the Archiascomycetous Yeast Saitoella complicata.</title>
        <authorList>
            <person name="Yamauchi K."/>
            <person name="Kondo S."/>
            <person name="Hamamoto M."/>
            <person name="Takahashi Y."/>
            <person name="Ogura Y."/>
            <person name="Hayashi T."/>
            <person name="Nishida H."/>
        </authorList>
    </citation>
    <scope>NUCLEOTIDE SEQUENCE [LARGE SCALE GENOMIC DNA]</scope>
    <source>
        <strain evidence="2 3">NRRL Y-17804</strain>
    </source>
</reference>
<proteinExistence type="predicted"/>
<dbReference type="Proteomes" id="UP000033140">
    <property type="component" value="Unassembled WGS sequence"/>
</dbReference>